<proteinExistence type="inferred from homology"/>
<evidence type="ECO:0000313" key="8">
    <source>
        <dbReference type="Proteomes" id="UP000315995"/>
    </source>
</evidence>
<dbReference type="InterPro" id="IPR036013">
    <property type="entry name" value="Band_7/SPFH_dom_sf"/>
</dbReference>
<protein>
    <submittedName>
        <fullName evidence="7">Flotillin family protein</fullName>
    </submittedName>
</protein>
<dbReference type="InterPro" id="IPR027705">
    <property type="entry name" value="Flotillin_fam"/>
</dbReference>
<evidence type="ECO:0000256" key="2">
    <source>
        <dbReference type="ARBA" id="ARBA00007161"/>
    </source>
</evidence>
<feature type="coiled-coil region" evidence="4">
    <location>
        <begin position="235"/>
        <end position="295"/>
    </location>
</feature>
<dbReference type="CDD" id="cd03399">
    <property type="entry name" value="SPFH_flotillin"/>
    <property type="match status" value="1"/>
</dbReference>
<dbReference type="SMART" id="SM00244">
    <property type="entry name" value="PHB"/>
    <property type="match status" value="1"/>
</dbReference>
<dbReference type="GO" id="GO:0002020">
    <property type="term" value="F:protease binding"/>
    <property type="evidence" value="ECO:0007669"/>
    <property type="project" value="TreeGrafter"/>
</dbReference>
<feature type="region of interest" description="Disordered" evidence="5">
    <location>
        <begin position="422"/>
        <end position="473"/>
    </location>
</feature>
<organism evidence="7 8">
    <name type="scientific">Persicimonas caeni</name>
    <dbReference type="NCBI Taxonomy" id="2292766"/>
    <lineage>
        <taxon>Bacteria</taxon>
        <taxon>Deltaproteobacteria</taxon>
        <taxon>Bradymonadales</taxon>
        <taxon>Bradymonadaceae</taxon>
        <taxon>Persicimonas</taxon>
    </lineage>
</organism>
<gene>
    <name evidence="7" type="ORF">FIV42_29850</name>
</gene>
<keyword evidence="4" id="KW-0175">Coiled coil</keyword>
<dbReference type="PANTHER" id="PTHR13806">
    <property type="entry name" value="FLOTILLIN-RELATED"/>
    <property type="match status" value="1"/>
</dbReference>
<dbReference type="GO" id="GO:0072659">
    <property type="term" value="P:protein localization to plasma membrane"/>
    <property type="evidence" value="ECO:0007669"/>
    <property type="project" value="TreeGrafter"/>
</dbReference>
<dbReference type="AlphaFoldDB" id="A0A4Y6Q2U3"/>
<feature type="compositionally biased region" description="Low complexity" evidence="5">
    <location>
        <begin position="425"/>
        <end position="434"/>
    </location>
</feature>
<keyword evidence="3" id="KW-0472">Membrane</keyword>
<evidence type="ECO:0000259" key="6">
    <source>
        <dbReference type="SMART" id="SM00244"/>
    </source>
</evidence>
<feature type="domain" description="Band 7" evidence="6">
    <location>
        <begin position="26"/>
        <end position="201"/>
    </location>
</feature>
<dbReference type="OrthoDB" id="9786220at2"/>
<comment type="similarity">
    <text evidence="2">Belongs to the band 7/mec-2 family. Flotillin subfamily.</text>
</comment>
<name>A0A4Y6Q2U3_PERCE</name>
<evidence type="ECO:0000256" key="1">
    <source>
        <dbReference type="ARBA" id="ARBA00004370"/>
    </source>
</evidence>
<dbReference type="SUPFAM" id="SSF117892">
    <property type="entry name" value="Band 7/SPFH domain"/>
    <property type="match status" value="1"/>
</dbReference>
<comment type="subcellular location">
    <subcellularLocation>
        <location evidence="1">Membrane</location>
    </subcellularLocation>
</comment>
<feature type="compositionally biased region" description="Basic and acidic residues" evidence="5">
    <location>
        <begin position="435"/>
        <end position="448"/>
    </location>
</feature>
<evidence type="ECO:0000256" key="4">
    <source>
        <dbReference type="SAM" id="Coils"/>
    </source>
</evidence>
<dbReference type="EMBL" id="CP041186">
    <property type="protein sequence ID" value="QDG54799.1"/>
    <property type="molecule type" value="Genomic_DNA"/>
</dbReference>
<keyword evidence="8" id="KW-1185">Reference proteome</keyword>
<sequence length="473" mass="51581">MESLILVVALGLAVVVGLLLLFAVAKSFLIVGRPNEVVIFSGGNYTASDGSTRGWHPMFGGRRFRWPIIEKVERLDLTLMSVNVHIEGAYSKGGIPLNVHAIANVKISSNPRLIGNAIERFLGRDRREVLRVAQETLEGHVRGVLASMTPEEVNENRLKFAEGLQEEATPDFEKLGLHLDILKIQNVSDERDYLDSIGRKRIAEIIKVAEVAESDSMKTAEEAEAAAQGEGEVARRNAQAQIQKAQNALRELQAQLEKEAKSEEERAEARALAARAEAEQELQQVRTELEKIRLQADVVIPAEAEKVSRELEAAGQAAEIAEKGRAMAEVLRMMTDVWTEAGDDAMDVFIIHRLESIMEKVSAAARQVSVREVALIDSGDGKALPNYVSSFPSIVGNIFGEMRDTVGLDIGGALTGNKEARAALSGESSSGDSSDGAKERRKSLEKAARKNLAQKRKSRSLEGLSKPSDSDQV</sequence>
<dbReference type="Gene3D" id="3.30.479.30">
    <property type="entry name" value="Band 7 domain"/>
    <property type="match status" value="1"/>
</dbReference>
<accession>A0A5B8YDS6</accession>
<dbReference type="Pfam" id="PF01145">
    <property type="entry name" value="Band_7"/>
    <property type="match status" value="1"/>
</dbReference>
<reference evidence="7 8" key="1">
    <citation type="submission" date="2019-06" db="EMBL/GenBank/DDBJ databases">
        <title>Persicimonas caeni gen. nov., sp. nov., a predatory bacterium isolated from solar saltern.</title>
        <authorList>
            <person name="Wang S."/>
        </authorList>
    </citation>
    <scope>NUCLEOTIDE SEQUENCE [LARGE SCALE GENOMIC DNA]</scope>
    <source>
        <strain evidence="7 8">YN101</strain>
    </source>
</reference>
<dbReference type="Proteomes" id="UP000315995">
    <property type="component" value="Chromosome"/>
</dbReference>
<dbReference type="RefSeq" id="WP_141201240.1">
    <property type="nucleotide sequence ID" value="NZ_CP041186.1"/>
</dbReference>
<accession>A0A4Y6Q2U3</accession>
<dbReference type="InterPro" id="IPR001107">
    <property type="entry name" value="Band_7"/>
</dbReference>
<evidence type="ECO:0000256" key="3">
    <source>
        <dbReference type="ARBA" id="ARBA00023136"/>
    </source>
</evidence>
<dbReference type="GO" id="GO:0005886">
    <property type="term" value="C:plasma membrane"/>
    <property type="evidence" value="ECO:0007669"/>
    <property type="project" value="TreeGrafter"/>
</dbReference>
<evidence type="ECO:0000313" key="7">
    <source>
        <dbReference type="EMBL" id="QDG54799.1"/>
    </source>
</evidence>
<dbReference type="PANTHER" id="PTHR13806:SF46">
    <property type="entry name" value="FLOTILLIN-1-RELATED"/>
    <property type="match status" value="1"/>
</dbReference>
<evidence type="ECO:0000256" key="5">
    <source>
        <dbReference type="SAM" id="MobiDB-lite"/>
    </source>
</evidence>